<dbReference type="AlphaFoldDB" id="A0A645HYL8"/>
<reference evidence="1" key="1">
    <citation type="submission" date="2019-08" db="EMBL/GenBank/DDBJ databases">
        <authorList>
            <person name="Kucharzyk K."/>
            <person name="Murdoch R.W."/>
            <person name="Higgins S."/>
            <person name="Loffler F."/>
        </authorList>
    </citation>
    <scope>NUCLEOTIDE SEQUENCE</scope>
</reference>
<gene>
    <name evidence="1" type="ORF">SDC9_191142</name>
</gene>
<comment type="caution">
    <text evidence="1">The sequence shown here is derived from an EMBL/GenBank/DDBJ whole genome shotgun (WGS) entry which is preliminary data.</text>
</comment>
<sequence length="99" mass="11594">MKKYEVRCAVIHLVCSLGHAFIKLERRNGRLVILHKENKHGRWDVRYLPKFRKEATPELFDKVSGWVDSALAEALKIGVGYYKKAKVINIWTGEVVERW</sequence>
<proteinExistence type="predicted"/>
<accession>A0A645HYL8</accession>
<dbReference type="EMBL" id="VSSQ01102067">
    <property type="protein sequence ID" value="MPN43582.1"/>
    <property type="molecule type" value="Genomic_DNA"/>
</dbReference>
<name>A0A645HYL8_9ZZZZ</name>
<protein>
    <submittedName>
        <fullName evidence="1">Uncharacterized protein</fullName>
    </submittedName>
</protein>
<organism evidence="1">
    <name type="scientific">bioreactor metagenome</name>
    <dbReference type="NCBI Taxonomy" id="1076179"/>
    <lineage>
        <taxon>unclassified sequences</taxon>
        <taxon>metagenomes</taxon>
        <taxon>ecological metagenomes</taxon>
    </lineage>
</organism>
<evidence type="ECO:0000313" key="1">
    <source>
        <dbReference type="EMBL" id="MPN43582.1"/>
    </source>
</evidence>